<dbReference type="Pfam" id="PF02492">
    <property type="entry name" value="cobW"/>
    <property type="match status" value="1"/>
</dbReference>
<dbReference type="AlphaFoldDB" id="A0A6I6GFH0"/>
<reference evidence="10 11" key="1">
    <citation type="submission" date="2019-11" db="EMBL/GenBank/DDBJ databases">
        <authorList>
            <person name="Im W.T."/>
        </authorList>
    </citation>
    <scope>NUCLEOTIDE SEQUENCE [LARGE SCALE GENOMIC DNA]</scope>
    <source>
        <strain evidence="10 11">SB-02</strain>
    </source>
</reference>
<dbReference type="InterPro" id="IPR027417">
    <property type="entry name" value="P-loop_NTPase"/>
</dbReference>
<protein>
    <submittedName>
        <fullName evidence="10">Hydrogenase nickel incorporation protein HypB</fullName>
    </submittedName>
</protein>
<dbReference type="SUPFAM" id="SSF52540">
    <property type="entry name" value="P-loop containing nucleoside triphosphate hydrolases"/>
    <property type="match status" value="1"/>
</dbReference>
<evidence type="ECO:0000313" key="10">
    <source>
        <dbReference type="EMBL" id="QGW29180.1"/>
    </source>
</evidence>
<dbReference type="KEGG" id="fls:GLV81_14650"/>
<keyword evidence="7" id="KW-0342">GTP-binding</keyword>
<evidence type="ECO:0000256" key="4">
    <source>
        <dbReference type="ARBA" id="ARBA00022741"/>
    </source>
</evidence>
<evidence type="ECO:0000313" key="11">
    <source>
        <dbReference type="Proteomes" id="UP000426027"/>
    </source>
</evidence>
<dbReference type="GO" id="GO:0051604">
    <property type="term" value="P:protein maturation"/>
    <property type="evidence" value="ECO:0007669"/>
    <property type="project" value="InterPro"/>
</dbReference>
<dbReference type="PANTHER" id="PTHR30134">
    <property type="entry name" value="HYDROGENASE PROTEIN ASSEMBLY PROTEIN, NICKEL CHAPERONE"/>
    <property type="match status" value="1"/>
</dbReference>
<feature type="region of interest" description="Disordered" evidence="8">
    <location>
        <begin position="22"/>
        <end position="76"/>
    </location>
</feature>
<evidence type="ECO:0000256" key="2">
    <source>
        <dbReference type="ARBA" id="ARBA00022596"/>
    </source>
</evidence>
<evidence type="ECO:0000256" key="6">
    <source>
        <dbReference type="ARBA" id="ARBA00022833"/>
    </source>
</evidence>
<evidence type="ECO:0000256" key="8">
    <source>
        <dbReference type="SAM" id="MobiDB-lite"/>
    </source>
</evidence>
<dbReference type="InterPro" id="IPR003495">
    <property type="entry name" value="CobW/HypB/UreG_nucleotide-bd"/>
</dbReference>
<evidence type="ECO:0000256" key="5">
    <source>
        <dbReference type="ARBA" id="ARBA00022801"/>
    </source>
</evidence>
<dbReference type="GO" id="GO:0008270">
    <property type="term" value="F:zinc ion binding"/>
    <property type="evidence" value="ECO:0007669"/>
    <property type="project" value="TreeGrafter"/>
</dbReference>
<keyword evidence="11" id="KW-1185">Reference proteome</keyword>
<dbReference type="NCBIfam" id="TIGR00073">
    <property type="entry name" value="hypB"/>
    <property type="match status" value="1"/>
</dbReference>
<dbReference type="EMBL" id="CP046566">
    <property type="protein sequence ID" value="QGW29180.1"/>
    <property type="molecule type" value="Genomic_DNA"/>
</dbReference>
<sequence>MCTTCGCDAGASITYHAIDPAQQAAPHEHTHDHHHEHHHHDHDHSHEHGHHHHHHHGDHAHSHHHEHAHDHSHTHSIQLEIDVLQHNNKLAERNRGYFEAKQILAINLVSSPGSGKTTLLEKTLARLKVSMPCTVIEGDQQTMQDANRIAATGAKVVQINTGKGCHLDADMVNNALKQLKPADNSIVFIENVGNLVCPAMFDLGEQTRVVIASVTEGDDKPLKYPDMFHSAQLCIINKTDLLPYVPFDVAAFKSNALKVNHHLQFIELSAYKEEGLEPWQEWLHSQLHVHHVHHH</sequence>
<evidence type="ECO:0000256" key="3">
    <source>
        <dbReference type="ARBA" id="ARBA00022723"/>
    </source>
</evidence>
<dbReference type="GO" id="GO:0003924">
    <property type="term" value="F:GTPase activity"/>
    <property type="evidence" value="ECO:0007669"/>
    <property type="project" value="InterPro"/>
</dbReference>
<keyword evidence="4" id="KW-0547">Nucleotide-binding</keyword>
<feature type="domain" description="CobW/HypB/UreG nucleotide-binding" evidence="9">
    <location>
        <begin position="106"/>
        <end position="266"/>
    </location>
</feature>
<keyword evidence="6" id="KW-0862">Zinc</keyword>
<comment type="similarity">
    <text evidence="1">Belongs to the SIMIBI class G3E GTPase family. HypB/HupM subfamily.</text>
</comment>
<organism evidence="10 11">
    <name type="scientific">Phnomibacter ginsenosidimutans</name>
    <dbReference type="NCBI Taxonomy" id="2676868"/>
    <lineage>
        <taxon>Bacteria</taxon>
        <taxon>Pseudomonadati</taxon>
        <taxon>Bacteroidota</taxon>
        <taxon>Chitinophagia</taxon>
        <taxon>Chitinophagales</taxon>
        <taxon>Chitinophagaceae</taxon>
        <taxon>Phnomibacter</taxon>
    </lineage>
</organism>
<proteinExistence type="inferred from homology"/>
<dbReference type="GO" id="GO:0005525">
    <property type="term" value="F:GTP binding"/>
    <property type="evidence" value="ECO:0007669"/>
    <property type="project" value="UniProtKB-KW"/>
</dbReference>
<gene>
    <name evidence="10" type="primary">hypB</name>
    <name evidence="10" type="ORF">GLV81_14650</name>
</gene>
<evidence type="ECO:0000256" key="7">
    <source>
        <dbReference type="ARBA" id="ARBA00023134"/>
    </source>
</evidence>
<name>A0A6I6GFH0_9BACT</name>
<dbReference type="RefSeq" id="WP_157479533.1">
    <property type="nucleotide sequence ID" value="NZ_CP046566.1"/>
</dbReference>
<dbReference type="Gene3D" id="3.40.50.300">
    <property type="entry name" value="P-loop containing nucleotide triphosphate hydrolases"/>
    <property type="match status" value="1"/>
</dbReference>
<accession>A0A6I6GFH0</accession>
<keyword evidence="5" id="KW-0378">Hydrolase</keyword>
<dbReference type="PANTHER" id="PTHR30134:SF2">
    <property type="entry name" value="HYDROGENASE MATURATION FACTOR HYPB"/>
    <property type="match status" value="1"/>
</dbReference>
<keyword evidence="2" id="KW-0533">Nickel</keyword>
<dbReference type="GO" id="GO:0016151">
    <property type="term" value="F:nickel cation binding"/>
    <property type="evidence" value="ECO:0007669"/>
    <property type="project" value="InterPro"/>
</dbReference>
<evidence type="ECO:0000259" key="9">
    <source>
        <dbReference type="Pfam" id="PF02492"/>
    </source>
</evidence>
<dbReference type="InterPro" id="IPR004392">
    <property type="entry name" value="Hyd_mat_HypB"/>
</dbReference>
<dbReference type="Proteomes" id="UP000426027">
    <property type="component" value="Chromosome"/>
</dbReference>
<dbReference type="CDD" id="cd05390">
    <property type="entry name" value="HypB"/>
    <property type="match status" value="1"/>
</dbReference>
<keyword evidence="3" id="KW-0479">Metal-binding</keyword>
<feature type="compositionally biased region" description="Basic residues" evidence="8">
    <location>
        <begin position="34"/>
        <end position="66"/>
    </location>
</feature>
<evidence type="ECO:0000256" key="1">
    <source>
        <dbReference type="ARBA" id="ARBA00006211"/>
    </source>
</evidence>